<reference evidence="2" key="1">
    <citation type="submission" date="2011-07" db="EMBL/GenBank/DDBJ databases">
        <title>Divergent evolution of antigenic variation in African trypanosomes.</title>
        <authorList>
            <person name="Jackson A.P."/>
            <person name="Berry A."/>
            <person name="Allison H.C."/>
            <person name="Burton P."/>
            <person name="Anderson J."/>
            <person name="Aslett M."/>
            <person name="Brown R."/>
            <person name="Corton N."/>
            <person name="Harris D."/>
            <person name="Hauser H."/>
            <person name="Gamble J."/>
            <person name="Gilderthorp R."/>
            <person name="McQuillan J."/>
            <person name="Quail M.A."/>
            <person name="Sanders M."/>
            <person name="Van Tonder A."/>
            <person name="Ginger M.L."/>
            <person name="Donelson J.E."/>
            <person name="Field M.C."/>
            <person name="Barry J.D."/>
            <person name="Berriman M."/>
            <person name="Hertz-Fowler C."/>
        </authorList>
    </citation>
    <scope>NUCLEOTIDE SEQUENCE [LARGE SCALE GENOMIC DNA]</scope>
    <source>
        <strain evidence="2">IL3000</strain>
    </source>
</reference>
<gene>
    <name evidence="1" type="ORF">TCIL3000_0_44850</name>
</gene>
<keyword evidence="2" id="KW-1185">Reference proteome</keyword>
<dbReference type="EMBL" id="CAEQ01001284">
    <property type="protein sequence ID" value="CCD13784.1"/>
    <property type="molecule type" value="Genomic_DNA"/>
</dbReference>
<dbReference type="Proteomes" id="UP000000702">
    <property type="component" value="Unassembled WGS sequence"/>
</dbReference>
<protein>
    <submittedName>
        <fullName evidence="1">WGS project CAEQ00000000 data, annotated contig 1838</fullName>
    </submittedName>
</protein>
<name>F9W993_TRYCI</name>
<evidence type="ECO:0000313" key="1">
    <source>
        <dbReference type="EMBL" id="CCD13784.1"/>
    </source>
</evidence>
<dbReference type="VEuPathDB" id="TriTrypDB:TcIL3000_0_44850"/>
<evidence type="ECO:0000313" key="2">
    <source>
        <dbReference type="Proteomes" id="UP000000702"/>
    </source>
</evidence>
<organism evidence="1 2">
    <name type="scientific">Trypanosoma congolense (strain IL3000)</name>
    <dbReference type="NCBI Taxonomy" id="1068625"/>
    <lineage>
        <taxon>Eukaryota</taxon>
        <taxon>Discoba</taxon>
        <taxon>Euglenozoa</taxon>
        <taxon>Kinetoplastea</taxon>
        <taxon>Metakinetoplastina</taxon>
        <taxon>Trypanosomatida</taxon>
        <taxon>Trypanosomatidae</taxon>
        <taxon>Trypanosoma</taxon>
        <taxon>Nannomonas</taxon>
    </lineage>
</organism>
<sequence length="164" mass="18782">MEGTQIIAHQLHRKLFHSTGKNCFLYTPLTLITPNPLLPTAHYFLSSSRYTVLSRNPCLHPAYLFHPTHAHKHGTDDNVSYSPLFFCFLFSVPLPSTRRAGEITKEAHDAIDRGCSNVKDFRKQWWQDKHVSWGGLALLHYASTFEEHSPPLALTHRREGVPRP</sequence>
<proteinExistence type="predicted"/>
<comment type="caution">
    <text evidence="1">The sequence shown here is derived from an EMBL/GenBank/DDBJ whole genome shotgun (WGS) entry which is preliminary data.</text>
</comment>
<accession>F9W993</accession>
<reference evidence="1 2" key="2">
    <citation type="journal article" date="2012" name="Proc. Natl. Acad. Sci. U.S.A.">
        <title>Antigenic diversity is generated by distinct evolutionary mechanisms in African trypanosome species.</title>
        <authorList>
            <person name="Jackson A.P."/>
            <person name="Berry A."/>
            <person name="Aslett M."/>
            <person name="Allison H.C."/>
            <person name="Burton P."/>
            <person name="Vavrova-Anderson J."/>
            <person name="Brown R."/>
            <person name="Browne H."/>
            <person name="Corton N."/>
            <person name="Hauser H."/>
            <person name="Gamble J."/>
            <person name="Gilderthorp R."/>
            <person name="Marcello L."/>
            <person name="McQuillan J."/>
            <person name="Otto T.D."/>
            <person name="Quail M.A."/>
            <person name="Sanders M.J."/>
            <person name="van Tonder A."/>
            <person name="Ginger M.L."/>
            <person name="Field M.C."/>
            <person name="Barry J.D."/>
            <person name="Hertz-Fowler C."/>
            <person name="Berriman M."/>
        </authorList>
    </citation>
    <scope>NUCLEOTIDE SEQUENCE [LARGE SCALE GENOMIC DNA]</scope>
    <source>
        <strain evidence="1 2">IL3000</strain>
    </source>
</reference>
<dbReference type="AlphaFoldDB" id="F9W993"/>